<sequence length="116" mass="12119">MAAKKHLEINPDHKIMIRLKEMLSAEGEPNKICKDLINMLFSTALLASGFSLEDPKVHANKIHELISMCLEIPEEEEGMKEDEGAGAAASASASASDKVSGDAAVAPAEAGDDGGG</sequence>
<dbReference type="AlphaFoldDB" id="A0A5K3G5Z8"/>
<keyword evidence="2" id="KW-0143">Chaperone</keyword>
<proteinExistence type="inferred from homology"/>
<dbReference type="WBParaSite" id="MCU_014953-RA">
    <property type="protein sequence ID" value="MCU_014953-RA"/>
    <property type="gene ID" value="MCU_014953"/>
</dbReference>
<evidence type="ECO:0000256" key="3">
    <source>
        <dbReference type="SAM" id="MobiDB-lite"/>
    </source>
</evidence>
<evidence type="ECO:0000256" key="1">
    <source>
        <dbReference type="ARBA" id="ARBA00008239"/>
    </source>
</evidence>
<dbReference type="SUPFAM" id="SSF110942">
    <property type="entry name" value="HSP90 C-terminal domain"/>
    <property type="match status" value="1"/>
</dbReference>
<reference evidence="4" key="1">
    <citation type="submission" date="2019-11" db="UniProtKB">
        <authorList>
            <consortium name="WormBaseParasite"/>
        </authorList>
    </citation>
    <scope>IDENTIFICATION</scope>
</reference>
<dbReference type="GO" id="GO:0005524">
    <property type="term" value="F:ATP binding"/>
    <property type="evidence" value="ECO:0007669"/>
    <property type="project" value="InterPro"/>
</dbReference>
<name>A0A5K3G5Z8_MESCO</name>
<dbReference type="Pfam" id="PF00183">
    <property type="entry name" value="HSP90"/>
    <property type="match status" value="1"/>
</dbReference>
<dbReference type="GO" id="GO:0051082">
    <property type="term" value="F:unfolded protein binding"/>
    <property type="evidence" value="ECO:0007669"/>
    <property type="project" value="InterPro"/>
</dbReference>
<feature type="compositionally biased region" description="Low complexity" evidence="3">
    <location>
        <begin position="85"/>
        <end position="106"/>
    </location>
</feature>
<evidence type="ECO:0000313" key="4">
    <source>
        <dbReference type="WBParaSite" id="MCU_014953-RA"/>
    </source>
</evidence>
<dbReference type="GO" id="GO:0016887">
    <property type="term" value="F:ATP hydrolysis activity"/>
    <property type="evidence" value="ECO:0007669"/>
    <property type="project" value="InterPro"/>
</dbReference>
<comment type="similarity">
    <text evidence="1">Belongs to the heat shock protein 90 family.</text>
</comment>
<dbReference type="Gene3D" id="1.20.120.790">
    <property type="entry name" value="Heat shock protein 90, C-terminal domain"/>
    <property type="match status" value="1"/>
</dbReference>
<accession>A0A5K3G5Z8</accession>
<dbReference type="InterPro" id="IPR001404">
    <property type="entry name" value="Hsp90_fam"/>
</dbReference>
<dbReference type="InterPro" id="IPR037196">
    <property type="entry name" value="HSP90_C"/>
</dbReference>
<protein>
    <submittedName>
        <fullName evidence="4">Heat shock protein 90 alpha family class B member 1</fullName>
    </submittedName>
</protein>
<feature type="region of interest" description="Disordered" evidence="3">
    <location>
        <begin position="74"/>
        <end position="116"/>
    </location>
</feature>
<dbReference type="GO" id="GO:0140662">
    <property type="term" value="F:ATP-dependent protein folding chaperone"/>
    <property type="evidence" value="ECO:0007669"/>
    <property type="project" value="InterPro"/>
</dbReference>
<dbReference type="PANTHER" id="PTHR11528">
    <property type="entry name" value="HEAT SHOCK PROTEIN 90 FAMILY MEMBER"/>
    <property type="match status" value="1"/>
</dbReference>
<organism evidence="4">
    <name type="scientific">Mesocestoides corti</name>
    <name type="common">Flatworm</name>
    <dbReference type="NCBI Taxonomy" id="53468"/>
    <lineage>
        <taxon>Eukaryota</taxon>
        <taxon>Metazoa</taxon>
        <taxon>Spiralia</taxon>
        <taxon>Lophotrochozoa</taxon>
        <taxon>Platyhelminthes</taxon>
        <taxon>Cestoda</taxon>
        <taxon>Eucestoda</taxon>
        <taxon>Cyclophyllidea</taxon>
        <taxon>Mesocestoididae</taxon>
        <taxon>Mesocestoides</taxon>
    </lineage>
</organism>
<evidence type="ECO:0000256" key="2">
    <source>
        <dbReference type="ARBA" id="ARBA00023186"/>
    </source>
</evidence>